<protein>
    <submittedName>
        <fullName evidence="1">Uncharacterized protein</fullName>
    </submittedName>
</protein>
<evidence type="ECO:0000313" key="1">
    <source>
        <dbReference type="EMBL" id="MQM13740.1"/>
    </source>
</evidence>
<feature type="non-terminal residue" evidence="1">
    <location>
        <position position="69"/>
    </location>
</feature>
<keyword evidence="2" id="KW-1185">Reference proteome</keyword>
<dbReference type="EMBL" id="NMUH01005809">
    <property type="protein sequence ID" value="MQM13740.1"/>
    <property type="molecule type" value="Genomic_DNA"/>
</dbReference>
<sequence length="69" mass="7498">MGLQLCGLQVGYWHHEPVVRSRVVASFFPTRALPLVVACVCDRLVEVLPVVVCPGGGAILVVVPLWYLV</sequence>
<name>A0A843X7J5_COLES</name>
<gene>
    <name evidence="1" type="ORF">Taro_046666</name>
</gene>
<comment type="caution">
    <text evidence="1">The sequence shown here is derived from an EMBL/GenBank/DDBJ whole genome shotgun (WGS) entry which is preliminary data.</text>
</comment>
<organism evidence="1 2">
    <name type="scientific">Colocasia esculenta</name>
    <name type="common">Wild taro</name>
    <name type="synonym">Arum esculentum</name>
    <dbReference type="NCBI Taxonomy" id="4460"/>
    <lineage>
        <taxon>Eukaryota</taxon>
        <taxon>Viridiplantae</taxon>
        <taxon>Streptophyta</taxon>
        <taxon>Embryophyta</taxon>
        <taxon>Tracheophyta</taxon>
        <taxon>Spermatophyta</taxon>
        <taxon>Magnoliopsida</taxon>
        <taxon>Liliopsida</taxon>
        <taxon>Araceae</taxon>
        <taxon>Aroideae</taxon>
        <taxon>Colocasieae</taxon>
        <taxon>Colocasia</taxon>
    </lineage>
</organism>
<dbReference type="AlphaFoldDB" id="A0A843X7J5"/>
<accession>A0A843X7J5</accession>
<dbReference type="Proteomes" id="UP000652761">
    <property type="component" value="Unassembled WGS sequence"/>
</dbReference>
<reference evidence="1" key="1">
    <citation type="submission" date="2017-07" db="EMBL/GenBank/DDBJ databases">
        <title>Taro Niue Genome Assembly and Annotation.</title>
        <authorList>
            <person name="Atibalentja N."/>
            <person name="Keating K."/>
            <person name="Fields C.J."/>
        </authorList>
    </citation>
    <scope>NUCLEOTIDE SEQUENCE</scope>
    <source>
        <strain evidence="1">Niue_2</strain>
        <tissue evidence="1">Leaf</tissue>
    </source>
</reference>
<evidence type="ECO:0000313" key="2">
    <source>
        <dbReference type="Proteomes" id="UP000652761"/>
    </source>
</evidence>
<proteinExistence type="predicted"/>